<accession>F0SIM8</accession>
<dbReference type="InterPro" id="IPR025597">
    <property type="entry name" value="DUF4345"/>
</dbReference>
<evidence type="ECO:0008006" key="4">
    <source>
        <dbReference type="Google" id="ProtNLM"/>
    </source>
</evidence>
<feature type="transmembrane region" description="Helical" evidence="1">
    <location>
        <begin position="102"/>
        <end position="123"/>
    </location>
</feature>
<feature type="transmembrane region" description="Helical" evidence="1">
    <location>
        <begin position="72"/>
        <end position="96"/>
    </location>
</feature>
<dbReference type="KEGG" id="pbs:Plabr_2052"/>
<sequence length="138" mass="14952">MVARIFLTMTGLMYVGLALFCTILPEQASETVHLQMNGAGGRSELTTVYGGLIMGMAMVCLVPLFRPAYTKTSLLACLLLHAGMASFRVLSLVLYAGALQQIWPLAAEEILFFVLSLAVWLTSSFDNNSAENRTPAES</sequence>
<feature type="transmembrane region" description="Helical" evidence="1">
    <location>
        <begin position="5"/>
        <end position="25"/>
    </location>
</feature>
<dbReference type="HOGENOM" id="CLU_1915548_0_0_0"/>
<keyword evidence="1" id="KW-0472">Membrane</keyword>
<feature type="transmembrane region" description="Helical" evidence="1">
    <location>
        <begin position="45"/>
        <end position="65"/>
    </location>
</feature>
<evidence type="ECO:0000313" key="3">
    <source>
        <dbReference type="Proteomes" id="UP000006860"/>
    </source>
</evidence>
<keyword evidence="1" id="KW-1133">Transmembrane helix</keyword>
<evidence type="ECO:0000313" key="2">
    <source>
        <dbReference type="EMBL" id="ADY59656.1"/>
    </source>
</evidence>
<keyword evidence="3" id="KW-1185">Reference proteome</keyword>
<proteinExistence type="predicted"/>
<dbReference type="EMBL" id="CP002546">
    <property type="protein sequence ID" value="ADY59656.1"/>
    <property type="molecule type" value="Genomic_DNA"/>
</dbReference>
<evidence type="ECO:0000256" key="1">
    <source>
        <dbReference type="SAM" id="Phobius"/>
    </source>
</evidence>
<protein>
    <recommendedName>
        <fullName evidence="4">DUF4345 domain-containing protein</fullName>
    </recommendedName>
</protein>
<reference evidence="3" key="1">
    <citation type="submission" date="2011-02" db="EMBL/GenBank/DDBJ databases">
        <title>The complete genome of Planctomyces brasiliensis DSM 5305.</title>
        <authorList>
            <person name="Lucas S."/>
            <person name="Copeland A."/>
            <person name="Lapidus A."/>
            <person name="Bruce D."/>
            <person name="Goodwin L."/>
            <person name="Pitluck S."/>
            <person name="Kyrpides N."/>
            <person name="Mavromatis K."/>
            <person name="Pagani I."/>
            <person name="Ivanova N."/>
            <person name="Ovchinnikova G."/>
            <person name="Lu M."/>
            <person name="Detter J.C."/>
            <person name="Han C."/>
            <person name="Land M."/>
            <person name="Hauser L."/>
            <person name="Markowitz V."/>
            <person name="Cheng J.-F."/>
            <person name="Hugenholtz P."/>
            <person name="Woyke T."/>
            <person name="Wu D."/>
            <person name="Tindall B."/>
            <person name="Pomrenke H.G."/>
            <person name="Brambilla E."/>
            <person name="Klenk H.-P."/>
            <person name="Eisen J.A."/>
        </authorList>
    </citation>
    <scope>NUCLEOTIDE SEQUENCE [LARGE SCALE GENOMIC DNA]</scope>
    <source>
        <strain evidence="3">ATCC 49424 / DSM 5305 / JCM 21570 / NBRC 103401 / IFAM 1448</strain>
    </source>
</reference>
<dbReference type="Proteomes" id="UP000006860">
    <property type="component" value="Chromosome"/>
</dbReference>
<dbReference type="AlphaFoldDB" id="F0SIM8"/>
<dbReference type="OrthoDB" id="5987056at2"/>
<organism evidence="2 3">
    <name type="scientific">Rubinisphaera brasiliensis (strain ATCC 49424 / DSM 5305 / JCM 21570 / IAM 15109 / NBRC 103401 / IFAM 1448)</name>
    <name type="common">Planctomyces brasiliensis</name>
    <dbReference type="NCBI Taxonomy" id="756272"/>
    <lineage>
        <taxon>Bacteria</taxon>
        <taxon>Pseudomonadati</taxon>
        <taxon>Planctomycetota</taxon>
        <taxon>Planctomycetia</taxon>
        <taxon>Planctomycetales</taxon>
        <taxon>Planctomycetaceae</taxon>
        <taxon>Rubinisphaera</taxon>
    </lineage>
</organism>
<gene>
    <name evidence="2" type="ordered locus">Plabr_2052</name>
</gene>
<dbReference type="Pfam" id="PF14248">
    <property type="entry name" value="DUF4345"/>
    <property type="match status" value="1"/>
</dbReference>
<name>F0SIM8_RUBBR</name>
<keyword evidence="1" id="KW-0812">Transmembrane</keyword>
<dbReference type="RefSeq" id="WP_013628381.1">
    <property type="nucleotide sequence ID" value="NC_015174.1"/>
</dbReference>